<dbReference type="Proteomes" id="UP000314294">
    <property type="component" value="Unassembled WGS sequence"/>
</dbReference>
<comment type="caution">
    <text evidence="2">The sequence shown here is derived from an EMBL/GenBank/DDBJ whole genome shotgun (WGS) entry which is preliminary data.</text>
</comment>
<dbReference type="AlphaFoldDB" id="A0A4Z2ET94"/>
<evidence type="ECO:0000256" key="1">
    <source>
        <dbReference type="SAM" id="MobiDB-lite"/>
    </source>
</evidence>
<keyword evidence="3" id="KW-1185">Reference proteome</keyword>
<feature type="region of interest" description="Disordered" evidence="1">
    <location>
        <begin position="1"/>
        <end position="98"/>
    </location>
</feature>
<evidence type="ECO:0000313" key="3">
    <source>
        <dbReference type="Proteomes" id="UP000314294"/>
    </source>
</evidence>
<reference evidence="2 3" key="1">
    <citation type="submission" date="2019-03" db="EMBL/GenBank/DDBJ databases">
        <title>First draft genome of Liparis tanakae, snailfish: a comprehensive survey of snailfish specific genes.</title>
        <authorList>
            <person name="Kim W."/>
            <person name="Song I."/>
            <person name="Jeong J.-H."/>
            <person name="Kim D."/>
            <person name="Kim S."/>
            <person name="Ryu S."/>
            <person name="Song J.Y."/>
            <person name="Lee S.K."/>
        </authorList>
    </citation>
    <scope>NUCLEOTIDE SEQUENCE [LARGE SCALE GENOMIC DNA]</scope>
    <source>
        <tissue evidence="2">Muscle</tissue>
    </source>
</reference>
<evidence type="ECO:0000313" key="2">
    <source>
        <dbReference type="EMBL" id="TNN32013.1"/>
    </source>
</evidence>
<feature type="compositionally biased region" description="Polar residues" evidence="1">
    <location>
        <begin position="46"/>
        <end position="68"/>
    </location>
</feature>
<sequence length="147" mass="16235">MERSRHRAVQTSCGPDIVRSRHRAVQPPSTLGQAVGRVAGLRQLVYHNSRSGPQRPPQQVWTPKTTTAGLDPKDHHSRSGPQRPPQQVRAPSEDSRAVRSEALQLVSAVKFFLLGGLTFNNRAPGAFQDPQTGSAGGRRPERPRWPR</sequence>
<proteinExistence type="predicted"/>
<feature type="region of interest" description="Disordered" evidence="1">
    <location>
        <begin position="120"/>
        <end position="147"/>
    </location>
</feature>
<dbReference type="EMBL" id="SRLO01002985">
    <property type="protein sequence ID" value="TNN32013.1"/>
    <property type="molecule type" value="Genomic_DNA"/>
</dbReference>
<protein>
    <submittedName>
        <fullName evidence="2">Uncharacterized protein</fullName>
    </submittedName>
</protein>
<organism evidence="2 3">
    <name type="scientific">Liparis tanakae</name>
    <name type="common">Tanaka's snailfish</name>
    <dbReference type="NCBI Taxonomy" id="230148"/>
    <lineage>
        <taxon>Eukaryota</taxon>
        <taxon>Metazoa</taxon>
        <taxon>Chordata</taxon>
        <taxon>Craniata</taxon>
        <taxon>Vertebrata</taxon>
        <taxon>Euteleostomi</taxon>
        <taxon>Actinopterygii</taxon>
        <taxon>Neopterygii</taxon>
        <taxon>Teleostei</taxon>
        <taxon>Neoteleostei</taxon>
        <taxon>Acanthomorphata</taxon>
        <taxon>Eupercaria</taxon>
        <taxon>Perciformes</taxon>
        <taxon>Cottioidei</taxon>
        <taxon>Cottales</taxon>
        <taxon>Liparidae</taxon>
        <taxon>Liparis</taxon>
    </lineage>
</organism>
<accession>A0A4Z2ET94</accession>
<name>A0A4Z2ET94_9TELE</name>
<feature type="compositionally biased region" description="Basic and acidic residues" evidence="1">
    <location>
        <begin position="138"/>
        <end position="147"/>
    </location>
</feature>
<gene>
    <name evidence="2" type="ORF">EYF80_057830</name>
</gene>